<dbReference type="InterPro" id="IPR036259">
    <property type="entry name" value="MFS_trans_sf"/>
</dbReference>
<keyword evidence="2" id="KW-1185">Reference proteome</keyword>
<sequence length="133" mass="15032">MTTTFVVMALTMGLRDWHSKAHIQSWAVLLSSPFLRSCHCRDGRNTIHRRPNEISIWAQIPLHIFLAANKIFGFMALNDFAYQMAPTNMEALVKAFEQSTAALGAALGMAPGLAFKDPARLSEMKKRLWRLEQ</sequence>
<name>A0A6G1JMM8_9PLEO</name>
<dbReference type="OrthoDB" id="8904098at2759"/>
<reference evidence="1" key="1">
    <citation type="journal article" date="2020" name="Stud. Mycol.">
        <title>101 Dothideomycetes genomes: a test case for predicting lifestyles and emergence of pathogens.</title>
        <authorList>
            <person name="Haridas S."/>
            <person name="Albert R."/>
            <person name="Binder M."/>
            <person name="Bloem J."/>
            <person name="Labutti K."/>
            <person name="Salamov A."/>
            <person name="Andreopoulos B."/>
            <person name="Baker S."/>
            <person name="Barry K."/>
            <person name="Bills G."/>
            <person name="Bluhm B."/>
            <person name="Cannon C."/>
            <person name="Castanera R."/>
            <person name="Culley D."/>
            <person name="Daum C."/>
            <person name="Ezra D."/>
            <person name="Gonzalez J."/>
            <person name="Henrissat B."/>
            <person name="Kuo A."/>
            <person name="Liang C."/>
            <person name="Lipzen A."/>
            <person name="Lutzoni F."/>
            <person name="Magnuson J."/>
            <person name="Mondo S."/>
            <person name="Nolan M."/>
            <person name="Ohm R."/>
            <person name="Pangilinan J."/>
            <person name="Park H.-J."/>
            <person name="Ramirez L."/>
            <person name="Alfaro M."/>
            <person name="Sun H."/>
            <person name="Tritt A."/>
            <person name="Yoshinaga Y."/>
            <person name="Zwiers L.-H."/>
            <person name="Turgeon B."/>
            <person name="Goodwin S."/>
            <person name="Spatafora J."/>
            <person name="Crous P."/>
            <person name="Grigoriev I."/>
        </authorList>
    </citation>
    <scope>NUCLEOTIDE SEQUENCE</scope>
    <source>
        <strain evidence="1">CBS 122367</strain>
    </source>
</reference>
<proteinExistence type="predicted"/>
<accession>A0A6G1JMM8</accession>
<protein>
    <submittedName>
        <fullName evidence="1">Uncharacterized protein</fullName>
    </submittedName>
</protein>
<gene>
    <name evidence="1" type="ORF">K458DRAFT_381347</name>
</gene>
<dbReference type="Gene3D" id="1.20.1250.20">
    <property type="entry name" value="MFS general substrate transporter like domains"/>
    <property type="match status" value="1"/>
</dbReference>
<organism evidence="1 2">
    <name type="scientific">Lentithecium fluviatile CBS 122367</name>
    <dbReference type="NCBI Taxonomy" id="1168545"/>
    <lineage>
        <taxon>Eukaryota</taxon>
        <taxon>Fungi</taxon>
        <taxon>Dikarya</taxon>
        <taxon>Ascomycota</taxon>
        <taxon>Pezizomycotina</taxon>
        <taxon>Dothideomycetes</taxon>
        <taxon>Pleosporomycetidae</taxon>
        <taxon>Pleosporales</taxon>
        <taxon>Massarineae</taxon>
        <taxon>Lentitheciaceae</taxon>
        <taxon>Lentithecium</taxon>
    </lineage>
</organism>
<evidence type="ECO:0000313" key="1">
    <source>
        <dbReference type="EMBL" id="KAF2691491.1"/>
    </source>
</evidence>
<dbReference type="EMBL" id="MU005569">
    <property type="protein sequence ID" value="KAF2691491.1"/>
    <property type="molecule type" value="Genomic_DNA"/>
</dbReference>
<dbReference type="Proteomes" id="UP000799291">
    <property type="component" value="Unassembled WGS sequence"/>
</dbReference>
<dbReference type="AlphaFoldDB" id="A0A6G1JMM8"/>
<evidence type="ECO:0000313" key="2">
    <source>
        <dbReference type="Proteomes" id="UP000799291"/>
    </source>
</evidence>